<sequence length="82" mass="9376">MFVLQSALMLVLPLASLLALMVLIWSLVKKRHPLFFKAGVFFIVSLIVQIVFRQTEFWQVDRCLDKGGSYQYSSAKCEHTPA</sequence>
<dbReference type="EMBL" id="JAPDMX010000033">
    <property type="protein sequence ID" value="MCW3174252.1"/>
    <property type="molecule type" value="Genomic_DNA"/>
</dbReference>
<feature type="transmembrane region" description="Helical" evidence="1">
    <location>
        <begin position="34"/>
        <end position="52"/>
    </location>
</feature>
<evidence type="ECO:0000313" key="2">
    <source>
        <dbReference type="EMBL" id="MCW3174252.1"/>
    </source>
</evidence>
<name>A0ABT3IDY1_9GAMM</name>
<dbReference type="RefSeq" id="WP_264728901.1">
    <property type="nucleotide sequence ID" value="NZ_JAPDMX010000033.1"/>
</dbReference>
<gene>
    <name evidence="2" type="ORF">OHT75_17400</name>
</gene>
<proteinExistence type="predicted"/>
<evidence type="ECO:0000313" key="3">
    <source>
        <dbReference type="Proteomes" id="UP001163714"/>
    </source>
</evidence>
<keyword evidence="1" id="KW-0812">Transmembrane</keyword>
<keyword evidence="3" id="KW-1185">Reference proteome</keyword>
<protein>
    <submittedName>
        <fullName evidence="2">Uncharacterized protein</fullName>
    </submittedName>
</protein>
<dbReference type="Proteomes" id="UP001163714">
    <property type="component" value="Unassembled WGS sequence"/>
</dbReference>
<evidence type="ECO:0000256" key="1">
    <source>
        <dbReference type="SAM" id="Phobius"/>
    </source>
</evidence>
<keyword evidence="1" id="KW-1133">Transmembrane helix</keyword>
<reference evidence="2" key="1">
    <citation type="submission" date="2022-10" db="EMBL/GenBank/DDBJ databases">
        <title>Shewanella flava sp. nov, isolated from the estuary of the Fenhe River into the Yellow River.</title>
        <authorList>
            <person name="Li Y."/>
        </authorList>
    </citation>
    <scope>NUCLEOTIDE SEQUENCE</scope>
    <source>
        <strain evidence="2">FYR11-62</strain>
    </source>
</reference>
<comment type="caution">
    <text evidence="2">The sequence shown here is derived from an EMBL/GenBank/DDBJ whole genome shotgun (WGS) entry which is preliminary data.</text>
</comment>
<feature type="transmembrane region" description="Helical" evidence="1">
    <location>
        <begin position="7"/>
        <end position="28"/>
    </location>
</feature>
<organism evidence="2 3">
    <name type="scientific">Shewanella subflava</name>
    <dbReference type="NCBI Taxonomy" id="2986476"/>
    <lineage>
        <taxon>Bacteria</taxon>
        <taxon>Pseudomonadati</taxon>
        <taxon>Pseudomonadota</taxon>
        <taxon>Gammaproteobacteria</taxon>
        <taxon>Alteromonadales</taxon>
        <taxon>Shewanellaceae</taxon>
        <taxon>Shewanella</taxon>
    </lineage>
</organism>
<keyword evidence="1" id="KW-0472">Membrane</keyword>
<accession>A0ABT3IDY1</accession>